<sequence length="183" mass="20743">MDNASNMVLAVRLNEWNRLLCFGHRLHLAIGSLAMLEPPVIPLQLIFQIAYSIYNIYEPVKYTLTKVYDDYDWEILKQKLFKLSWSLGFDVLNWTVGVNFQPNTKENGHTGTDLRSSVRSSSFVEKSSNTIHTNTISCAILLVSIDSSHWLLNRLHVLRSRSSCTVKSSDMADTLLAIVLAPN</sequence>
<comment type="caution">
    <text evidence="1">The sequence shown here is derived from an EMBL/GenBank/DDBJ whole genome shotgun (WGS) entry which is preliminary data.</text>
</comment>
<gene>
    <name evidence="1" type="ORF">F2P81_018422</name>
</gene>
<evidence type="ECO:0000313" key="1">
    <source>
        <dbReference type="EMBL" id="KAF0029317.1"/>
    </source>
</evidence>
<accession>A0A6A4S873</accession>
<protein>
    <submittedName>
        <fullName evidence="1">Uncharacterized protein</fullName>
    </submittedName>
</protein>
<proteinExistence type="predicted"/>
<evidence type="ECO:0000313" key="2">
    <source>
        <dbReference type="Proteomes" id="UP000438429"/>
    </source>
</evidence>
<dbReference type="AlphaFoldDB" id="A0A6A4S873"/>
<organism evidence="1 2">
    <name type="scientific">Scophthalmus maximus</name>
    <name type="common">Turbot</name>
    <name type="synonym">Psetta maxima</name>
    <dbReference type="NCBI Taxonomy" id="52904"/>
    <lineage>
        <taxon>Eukaryota</taxon>
        <taxon>Metazoa</taxon>
        <taxon>Chordata</taxon>
        <taxon>Craniata</taxon>
        <taxon>Vertebrata</taxon>
        <taxon>Euteleostomi</taxon>
        <taxon>Actinopterygii</taxon>
        <taxon>Neopterygii</taxon>
        <taxon>Teleostei</taxon>
        <taxon>Neoteleostei</taxon>
        <taxon>Acanthomorphata</taxon>
        <taxon>Carangaria</taxon>
        <taxon>Pleuronectiformes</taxon>
        <taxon>Pleuronectoidei</taxon>
        <taxon>Scophthalmidae</taxon>
        <taxon>Scophthalmus</taxon>
    </lineage>
</organism>
<dbReference type="EMBL" id="VEVO01000016">
    <property type="protein sequence ID" value="KAF0029317.1"/>
    <property type="molecule type" value="Genomic_DNA"/>
</dbReference>
<name>A0A6A4S873_SCOMX</name>
<reference evidence="1 2" key="1">
    <citation type="submission" date="2019-06" db="EMBL/GenBank/DDBJ databases">
        <title>Draft genomes of female and male turbot (Scophthalmus maximus).</title>
        <authorList>
            <person name="Xu H."/>
            <person name="Xu X.-W."/>
            <person name="Shao C."/>
            <person name="Chen S."/>
        </authorList>
    </citation>
    <scope>NUCLEOTIDE SEQUENCE [LARGE SCALE GENOMIC DNA]</scope>
    <source>
        <strain evidence="1">Ysfricsl-2016a</strain>
        <tissue evidence="1">Blood</tissue>
    </source>
</reference>
<dbReference type="Proteomes" id="UP000438429">
    <property type="component" value="Unassembled WGS sequence"/>
</dbReference>